<dbReference type="AlphaFoldDB" id="A0A915JUW0"/>
<evidence type="ECO:0000313" key="6">
    <source>
        <dbReference type="WBParaSite" id="nRc.2.0.1.t29577-RA"/>
    </source>
</evidence>
<dbReference type="Proteomes" id="UP000887565">
    <property type="component" value="Unplaced"/>
</dbReference>
<dbReference type="WBParaSite" id="nRc.2.0.1.t29577-RA">
    <property type="protein sequence ID" value="nRc.2.0.1.t29577-RA"/>
    <property type="gene ID" value="nRc.2.0.1.g29577"/>
</dbReference>
<keyword evidence="2" id="KW-0677">Repeat</keyword>
<dbReference type="InterPro" id="IPR019775">
    <property type="entry name" value="WD40_repeat_CS"/>
</dbReference>
<evidence type="ECO:0000256" key="2">
    <source>
        <dbReference type="ARBA" id="ARBA00022737"/>
    </source>
</evidence>
<sequence length="403" mass="44148">MKKHPCPYYKRFSQRYSLPQGVQKPVKPGKVRRKNLCLEYLEKSENFDKDCYDVLNVCSIMDEQELILEEDIDQCIELNEQNDDQQQAADSSDEEMDLAENSDTHHHIGASTSYESLVADSVNHDDSILTFKRHTGQIFSVDCGLNPFVCTGGEDDHAFVWNSLTGDVLFECNGHKDSVIAVKYNSKKSLLATADLSGVVIVRNCADFAVAQTFETGCDIEWLLWHHTADILFCGGADSAIWMWLVPSGTCKIYAGHGPPCTAGSLLPDGRRLCTGYQDGVVKIWDLKENASINVTGVACHTNPVVCVACSTDNSIAASGSVDGTLNVFHCSNGKLVDTIACSKQSENMNPGGEEVASDQNEYEGVESISFCPSTSLLAVGTLKGDVILWDLSARQIRQTLTH</sequence>
<proteinExistence type="predicted"/>
<name>A0A915JUW0_ROMCU</name>
<dbReference type="Pfam" id="PF00400">
    <property type="entry name" value="WD40"/>
    <property type="match status" value="4"/>
</dbReference>
<organism evidence="5 6">
    <name type="scientific">Romanomermis culicivorax</name>
    <name type="common">Nematode worm</name>
    <dbReference type="NCBI Taxonomy" id="13658"/>
    <lineage>
        <taxon>Eukaryota</taxon>
        <taxon>Metazoa</taxon>
        <taxon>Ecdysozoa</taxon>
        <taxon>Nematoda</taxon>
        <taxon>Enoplea</taxon>
        <taxon>Dorylaimia</taxon>
        <taxon>Mermithida</taxon>
        <taxon>Mermithoidea</taxon>
        <taxon>Mermithidae</taxon>
        <taxon>Romanomermis</taxon>
    </lineage>
</organism>
<dbReference type="InterPro" id="IPR001680">
    <property type="entry name" value="WD40_rpt"/>
</dbReference>
<dbReference type="InterPro" id="IPR036322">
    <property type="entry name" value="WD40_repeat_dom_sf"/>
</dbReference>
<feature type="repeat" description="WD" evidence="3">
    <location>
        <begin position="359"/>
        <end position="400"/>
    </location>
</feature>
<reference evidence="6" key="1">
    <citation type="submission" date="2022-11" db="UniProtKB">
        <authorList>
            <consortium name="WormBaseParasite"/>
        </authorList>
    </citation>
    <scope>IDENTIFICATION</scope>
</reference>
<dbReference type="PANTHER" id="PTHR19857:SF8">
    <property type="entry name" value="ANGIO-ASSOCIATED MIGRATORY CELL PROTEIN"/>
    <property type="match status" value="1"/>
</dbReference>
<dbReference type="InterPro" id="IPR015943">
    <property type="entry name" value="WD40/YVTN_repeat-like_dom_sf"/>
</dbReference>
<feature type="repeat" description="WD" evidence="3">
    <location>
        <begin position="298"/>
        <end position="339"/>
    </location>
</feature>
<keyword evidence="1 3" id="KW-0853">WD repeat</keyword>
<evidence type="ECO:0000256" key="3">
    <source>
        <dbReference type="PROSITE-ProRule" id="PRU00221"/>
    </source>
</evidence>
<evidence type="ECO:0000256" key="4">
    <source>
        <dbReference type="SAM" id="MobiDB-lite"/>
    </source>
</evidence>
<feature type="repeat" description="WD" evidence="3">
    <location>
        <begin position="254"/>
        <end position="295"/>
    </location>
</feature>
<evidence type="ECO:0000313" key="5">
    <source>
        <dbReference type="Proteomes" id="UP000887565"/>
    </source>
</evidence>
<dbReference type="PROSITE" id="PS00678">
    <property type="entry name" value="WD_REPEATS_1"/>
    <property type="match status" value="1"/>
</dbReference>
<dbReference type="SMART" id="SM00320">
    <property type="entry name" value="WD40"/>
    <property type="match status" value="6"/>
</dbReference>
<dbReference type="OMA" id="DTIACSK"/>
<keyword evidence="5" id="KW-1185">Reference proteome</keyword>
<dbReference type="SUPFAM" id="SSF50978">
    <property type="entry name" value="WD40 repeat-like"/>
    <property type="match status" value="1"/>
</dbReference>
<feature type="compositionally biased region" description="Acidic residues" evidence="4">
    <location>
        <begin position="91"/>
        <end position="100"/>
    </location>
</feature>
<dbReference type="Gene3D" id="2.130.10.10">
    <property type="entry name" value="YVTN repeat-like/Quinoprotein amine dehydrogenase"/>
    <property type="match status" value="1"/>
</dbReference>
<dbReference type="InterPro" id="IPR051179">
    <property type="entry name" value="WD_repeat_multifunction"/>
</dbReference>
<dbReference type="PANTHER" id="PTHR19857">
    <property type="entry name" value="MITOCHONDRIAL DIVISION PROTEIN 1-RELATED"/>
    <property type="match status" value="1"/>
</dbReference>
<protein>
    <submittedName>
        <fullName evidence="6">WD repeat-containing protein 55 homolog</fullName>
    </submittedName>
</protein>
<evidence type="ECO:0000256" key="1">
    <source>
        <dbReference type="ARBA" id="ARBA00022574"/>
    </source>
</evidence>
<dbReference type="PROSITE" id="PS50294">
    <property type="entry name" value="WD_REPEATS_REGION"/>
    <property type="match status" value="1"/>
</dbReference>
<dbReference type="PROSITE" id="PS50082">
    <property type="entry name" value="WD_REPEATS_2"/>
    <property type="match status" value="3"/>
</dbReference>
<accession>A0A915JUW0</accession>
<feature type="region of interest" description="Disordered" evidence="4">
    <location>
        <begin position="82"/>
        <end position="104"/>
    </location>
</feature>